<keyword evidence="2" id="KW-1133">Transmembrane helix</keyword>
<accession>A0ABQ2BWS1</accession>
<reference evidence="4" key="1">
    <citation type="journal article" date="2019" name="Int. J. Syst. Evol. Microbiol.">
        <title>The Global Catalogue of Microorganisms (GCM) 10K type strain sequencing project: providing services to taxonomists for standard genome sequencing and annotation.</title>
        <authorList>
            <consortium name="The Broad Institute Genomics Platform"/>
            <consortium name="The Broad Institute Genome Sequencing Center for Infectious Disease"/>
            <person name="Wu L."/>
            <person name="Ma J."/>
        </authorList>
    </citation>
    <scope>NUCLEOTIDE SEQUENCE [LARGE SCALE GENOMIC DNA]</scope>
    <source>
        <strain evidence="4">CCM 8681</strain>
    </source>
</reference>
<comment type="caution">
    <text evidence="3">The sequence shown here is derived from an EMBL/GenBank/DDBJ whole genome shotgun (WGS) entry which is preliminary data.</text>
</comment>
<keyword evidence="2" id="KW-0812">Transmembrane</keyword>
<keyword evidence="2" id="KW-0472">Membrane</keyword>
<evidence type="ECO:0000256" key="1">
    <source>
        <dbReference type="SAM" id="MobiDB-lite"/>
    </source>
</evidence>
<keyword evidence="4" id="KW-1185">Reference proteome</keyword>
<dbReference type="EMBL" id="BMDQ01000001">
    <property type="protein sequence ID" value="GGI56880.1"/>
    <property type="molecule type" value="Genomic_DNA"/>
</dbReference>
<evidence type="ECO:0000256" key="2">
    <source>
        <dbReference type="SAM" id="Phobius"/>
    </source>
</evidence>
<feature type="region of interest" description="Disordered" evidence="1">
    <location>
        <begin position="34"/>
        <end position="69"/>
    </location>
</feature>
<dbReference type="Proteomes" id="UP000624701">
    <property type="component" value="Unassembled WGS sequence"/>
</dbReference>
<gene>
    <name evidence="3" type="ORF">GCM10011444_11890</name>
</gene>
<evidence type="ECO:0000313" key="4">
    <source>
        <dbReference type="Proteomes" id="UP000624701"/>
    </source>
</evidence>
<name>A0ABQ2BWS1_9FLAO</name>
<sequence>MTEFLENNWKWIIGSILTIIGLIIAYFQLRQNEPTKNSQKSGNNSINIQSSKNITVEKNDKKIKPKKRK</sequence>
<feature type="compositionally biased region" description="Low complexity" evidence="1">
    <location>
        <begin position="36"/>
        <end position="54"/>
    </location>
</feature>
<feature type="transmembrane region" description="Helical" evidence="2">
    <location>
        <begin position="12"/>
        <end position="29"/>
    </location>
</feature>
<protein>
    <submittedName>
        <fullName evidence="3">Uncharacterized protein</fullName>
    </submittedName>
</protein>
<organism evidence="3 4">
    <name type="scientific">Winogradskyella haliclonae</name>
    <dbReference type="NCBI Taxonomy" id="2048558"/>
    <lineage>
        <taxon>Bacteria</taxon>
        <taxon>Pseudomonadati</taxon>
        <taxon>Bacteroidota</taxon>
        <taxon>Flavobacteriia</taxon>
        <taxon>Flavobacteriales</taxon>
        <taxon>Flavobacteriaceae</taxon>
        <taxon>Winogradskyella</taxon>
    </lineage>
</organism>
<proteinExistence type="predicted"/>
<evidence type="ECO:0000313" key="3">
    <source>
        <dbReference type="EMBL" id="GGI56880.1"/>
    </source>
</evidence>